<comment type="cofactor">
    <cofactor evidence="12">
        <name>Zn(2+)</name>
        <dbReference type="ChEBI" id="CHEBI:29105"/>
    </cofactor>
    <text evidence="12">Binds 1 zinc ion per subunit.</text>
</comment>
<proteinExistence type="inferred from homology"/>
<evidence type="ECO:0000256" key="1">
    <source>
        <dbReference type="ARBA" id="ARBA00004651"/>
    </source>
</evidence>
<keyword evidence="7 12" id="KW-0378">Hydrolase</keyword>
<feature type="binding site" evidence="12">
    <location>
        <position position="225"/>
    </location>
    <ligand>
        <name>Zn(2+)</name>
        <dbReference type="ChEBI" id="CHEBI:29105"/>
        <note>catalytic</note>
    </ligand>
</feature>
<evidence type="ECO:0000256" key="8">
    <source>
        <dbReference type="ARBA" id="ARBA00022833"/>
    </source>
</evidence>
<evidence type="ECO:0000256" key="3">
    <source>
        <dbReference type="ARBA" id="ARBA00022475"/>
    </source>
</evidence>
<sequence length="303" mass="33575">MLNIYEQVDANKRKSALIIGLFIAFIAGVAYVLARAMGFDSLSFMGWALILSGLMSFASYYWSDKIILNLSGAQPASRKKDFHFYTVTENLCLAAQIPLPKLYVIDDTAMNAFATGRDPQHAVVVATTGILAKLDRTELEGVIAHELSHVRNYDIRLMSVVTILVGVVTLLADWFLRMTYWGRSHRDDRDNNQATALFFIAGLILALLSPLVANLIQLAISRRREFLADASSAALTKFPEGLARALAKLNNDREPLEAANKATAHLYIVNPLRNVHSSIGWFAGLFNTHPPIQDRIKALAQMT</sequence>
<keyword evidence="11 12" id="KW-0472">Membrane</keyword>
<evidence type="ECO:0000256" key="4">
    <source>
        <dbReference type="ARBA" id="ARBA00022670"/>
    </source>
</evidence>
<dbReference type="InterPro" id="IPR050083">
    <property type="entry name" value="HtpX_protease"/>
</dbReference>
<evidence type="ECO:0000256" key="7">
    <source>
        <dbReference type="ARBA" id="ARBA00022801"/>
    </source>
</evidence>
<dbReference type="PANTHER" id="PTHR43221:SF1">
    <property type="entry name" value="PROTEASE HTPX"/>
    <property type="match status" value="1"/>
</dbReference>
<keyword evidence="3 12" id="KW-1003">Cell membrane</keyword>
<evidence type="ECO:0000256" key="12">
    <source>
        <dbReference type="HAMAP-Rule" id="MF_00188"/>
    </source>
</evidence>
<evidence type="ECO:0000256" key="10">
    <source>
        <dbReference type="ARBA" id="ARBA00023049"/>
    </source>
</evidence>
<evidence type="ECO:0000313" key="15">
    <source>
        <dbReference type="Proteomes" id="UP000177324"/>
    </source>
</evidence>
<evidence type="ECO:0000256" key="9">
    <source>
        <dbReference type="ARBA" id="ARBA00022989"/>
    </source>
</evidence>
<dbReference type="PANTHER" id="PTHR43221">
    <property type="entry name" value="PROTEASE HTPX"/>
    <property type="match status" value="1"/>
</dbReference>
<gene>
    <name evidence="12" type="primary">htpX</name>
    <name evidence="14" type="ORF">A2784_00515</name>
</gene>
<dbReference type="Proteomes" id="UP000177324">
    <property type="component" value="Unassembled WGS sequence"/>
</dbReference>
<evidence type="ECO:0000256" key="6">
    <source>
        <dbReference type="ARBA" id="ARBA00022723"/>
    </source>
</evidence>
<dbReference type="InterPro" id="IPR022919">
    <property type="entry name" value="Pept_M48_protease_HtpX"/>
</dbReference>
<dbReference type="InterPro" id="IPR001915">
    <property type="entry name" value="Peptidase_M48"/>
</dbReference>
<dbReference type="Gene3D" id="3.30.2010.10">
    <property type="entry name" value="Metalloproteases ('zincins'), catalytic domain"/>
    <property type="match status" value="1"/>
</dbReference>
<dbReference type="GO" id="GO:0005886">
    <property type="term" value="C:plasma membrane"/>
    <property type="evidence" value="ECO:0007669"/>
    <property type="project" value="UniProtKB-SubCell"/>
</dbReference>
<feature type="binding site" evidence="12">
    <location>
        <position position="145"/>
    </location>
    <ligand>
        <name>Zn(2+)</name>
        <dbReference type="ChEBI" id="CHEBI:29105"/>
        <note>catalytic</note>
    </ligand>
</feature>
<keyword evidence="6 12" id="KW-0479">Metal-binding</keyword>
<dbReference type="GO" id="GO:0006508">
    <property type="term" value="P:proteolysis"/>
    <property type="evidence" value="ECO:0007669"/>
    <property type="project" value="UniProtKB-KW"/>
</dbReference>
<name>A0A1G1VQ97_9BACT</name>
<keyword evidence="5 12" id="KW-0812">Transmembrane</keyword>
<dbReference type="EMBL" id="MHCH01000018">
    <property type="protein sequence ID" value="OGY17579.1"/>
    <property type="molecule type" value="Genomic_DNA"/>
</dbReference>
<dbReference type="STRING" id="1797589.A2784_00515"/>
<dbReference type="GO" id="GO:0004222">
    <property type="term" value="F:metalloendopeptidase activity"/>
    <property type="evidence" value="ECO:0007669"/>
    <property type="project" value="UniProtKB-UniRule"/>
</dbReference>
<dbReference type="AlphaFoldDB" id="A0A1G1VQ97"/>
<feature type="transmembrane region" description="Helical" evidence="12">
    <location>
        <begin position="44"/>
        <end position="62"/>
    </location>
</feature>
<comment type="subcellular location">
    <subcellularLocation>
        <location evidence="1 12">Cell membrane</location>
        <topology evidence="1 12">Multi-pass membrane protein</topology>
    </subcellularLocation>
</comment>
<feature type="transmembrane region" description="Helical" evidence="12">
    <location>
        <begin position="157"/>
        <end position="176"/>
    </location>
</feature>
<reference evidence="14 15" key="1">
    <citation type="journal article" date="2016" name="Nat. Commun.">
        <title>Thousands of microbial genomes shed light on interconnected biogeochemical processes in an aquifer system.</title>
        <authorList>
            <person name="Anantharaman K."/>
            <person name="Brown C.T."/>
            <person name="Hug L.A."/>
            <person name="Sharon I."/>
            <person name="Castelle C.J."/>
            <person name="Probst A.J."/>
            <person name="Thomas B.C."/>
            <person name="Singh A."/>
            <person name="Wilkins M.J."/>
            <person name="Karaoz U."/>
            <person name="Brodie E.L."/>
            <person name="Williams K.H."/>
            <person name="Hubbard S.S."/>
            <person name="Banfield J.F."/>
        </authorList>
    </citation>
    <scope>NUCLEOTIDE SEQUENCE [LARGE SCALE GENOMIC DNA]</scope>
</reference>
<dbReference type="GO" id="GO:0008270">
    <property type="term" value="F:zinc ion binding"/>
    <property type="evidence" value="ECO:0007669"/>
    <property type="project" value="UniProtKB-UniRule"/>
</dbReference>
<keyword evidence="4 12" id="KW-0645">Protease</keyword>
<dbReference type="Pfam" id="PF01435">
    <property type="entry name" value="Peptidase_M48"/>
    <property type="match status" value="1"/>
</dbReference>
<keyword evidence="9 12" id="KW-1133">Transmembrane helix</keyword>
<comment type="caution">
    <text evidence="14">The sequence shown here is derived from an EMBL/GenBank/DDBJ whole genome shotgun (WGS) entry which is preliminary data.</text>
</comment>
<comment type="similarity">
    <text evidence="2 12">Belongs to the peptidase M48B family.</text>
</comment>
<protein>
    <recommendedName>
        <fullName evidence="12">Protease HtpX homolog</fullName>
        <ecNumber evidence="12">3.4.24.-</ecNumber>
    </recommendedName>
</protein>
<evidence type="ECO:0000256" key="5">
    <source>
        <dbReference type="ARBA" id="ARBA00022692"/>
    </source>
</evidence>
<evidence type="ECO:0000256" key="11">
    <source>
        <dbReference type="ARBA" id="ARBA00023136"/>
    </source>
</evidence>
<evidence type="ECO:0000313" key="14">
    <source>
        <dbReference type="EMBL" id="OGY17579.1"/>
    </source>
</evidence>
<keyword evidence="10 12" id="KW-0482">Metalloprotease</keyword>
<feature type="active site" evidence="12">
    <location>
        <position position="146"/>
    </location>
</feature>
<evidence type="ECO:0000259" key="13">
    <source>
        <dbReference type="Pfam" id="PF01435"/>
    </source>
</evidence>
<feature type="transmembrane region" description="Helical" evidence="12">
    <location>
        <begin position="196"/>
        <end position="216"/>
    </location>
</feature>
<evidence type="ECO:0000256" key="2">
    <source>
        <dbReference type="ARBA" id="ARBA00009779"/>
    </source>
</evidence>
<feature type="transmembrane region" description="Helical" evidence="12">
    <location>
        <begin position="16"/>
        <end position="38"/>
    </location>
</feature>
<accession>A0A1G1VQ97</accession>
<dbReference type="HAMAP" id="MF_00188">
    <property type="entry name" value="Pept_M48_protease_HtpX"/>
    <property type="match status" value="1"/>
</dbReference>
<keyword evidence="8 12" id="KW-0862">Zinc</keyword>
<feature type="binding site" evidence="12">
    <location>
        <position position="149"/>
    </location>
    <ligand>
        <name>Zn(2+)</name>
        <dbReference type="ChEBI" id="CHEBI:29105"/>
        <note>catalytic</note>
    </ligand>
</feature>
<dbReference type="EC" id="3.4.24.-" evidence="12"/>
<dbReference type="CDD" id="cd07340">
    <property type="entry name" value="M48B_Htpx_like"/>
    <property type="match status" value="1"/>
</dbReference>
<feature type="domain" description="Peptidase M48" evidence="13">
    <location>
        <begin position="87"/>
        <end position="302"/>
    </location>
</feature>
<organism evidence="14 15">
    <name type="scientific">Candidatus Chisholmbacteria bacterium RIFCSPHIGHO2_01_FULL_48_12</name>
    <dbReference type="NCBI Taxonomy" id="1797589"/>
    <lineage>
        <taxon>Bacteria</taxon>
        <taxon>Candidatus Chisholmiibacteriota</taxon>
    </lineage>
</organism>